<dbReference type="Pfam" id="PF00171">
    <property type="entry name" value="Aldedh"/>
    <property type="match status" value="1"/>
</dbReference>
<gene>
    <name evidence="3" type="ORF">D8Y23_16310</name>
</gene>
<dbReference type="GO" id="GO:0004491">
    <property type="term" value="F:methylmalonate-semialdehyde dehydrogenase (acylating, NAD) activity"/>
    <property type="evidence" value="ECO:0007669"/>
    <property type="project" value="InterPro"/>
</dbReference>
<dbReference type="InterPro" id="IPR016162">
    <property type="entry name" value="Ald_DH_N"/>
</dbReference>
<dbReference type="Gene3D" id="3.40.605.10">
    <property type="entry name" value="Aldehyde Dehydrogenase, Chain A, domain 1"/>
    <property type="match status" value="1"/>
</dbReference>
<reference evidence="3 4" key="1">
    <citation type="journal article" date="2018" name="Front. Microbiol.">
        <title>Novel Insights Into Bacterial Dimethylsulfoniopropionate Catabolism in the East China Sea.</title>
        <authorList>
            <person name="Liu J."/>
            <person name="Liu J."/>
            <person name="Zhang S.H."/>
            <person name="Liang J."/>
            <person name="Lin H."/>
            <person name="Song D."/>
            <person name="Yang G.P."/>
            <person name="Todd J.D."/>
            <person name="Zhang X.H."/>
        </authorList>
    </citation>
    <scope>NUCLEOTIDE SEQUENCE [LARGE SCALE GENOMIC DNA]</scope>
    <source>
        <strain evidence="3 4">ZYFD042</strain>
    </source>
</reference>
<dbReference type="GO" id="GO:0006210">
    <property type="term" value="P:thymine catabolic process"/>
    <property type="evidence" value="ECO:0007669"/>
    <property type="project" value="TreeGrafter"/>
</dbReference>
<feature type="non-terminal residue" evidence="3">
    <location>
        <position position="175"/>
    </location>
</feature>
<dbReference type="InterPro" id="IPR015590">
    <property type="entry name" value="Aldehyde_DH_dom"/>
</dbReference>
<dbReference type="PANTHER" id="PTHR43866">
    <property type="entry name" value="MALONATE-SEMIALDEHYDE DEHYDROGENASE"/>
    <property type="match status" value="1"/>
</dbReference>
<dbReference type="GO" id="GO:0006574">
    <property type="term" value="P:L-valine catabolic process"/>
    <property type="evidence" value="ECO:0007669"/>
    <property type="project" value="TreeGrafter"/>
</dbReference>
<dbReference type="AlphaFoldDB" id="A0A3S4LTB7"/>
<evidence type="ECO:0000313" key="4">
    <source>
        <dbReference type="Proteomes" id="UP000285970"/>
    </source>
</evidence>
<evidence type="ECO:0000256" key="1">
    <source>
        <dbReference type="ARBA" id="ARBA00023002"/>
    </source>
</evidence>
<proteinExistence type="predicted"/>
<organism evidence="3 4">
    <name type="scientific">Microbacterium enclense</name>
    <dbReference type="NCBI Taxonomy" id="993073"/>
    <lineage>
        <taxon>Bacteria</taxon>
        <taxon>Bacillati</taxon>
        <taxon>Actinomycetota</taxon>
        <taxon>Actinomycetes</taxon>
        <taxon>Micrococcales</taxon>
        <taxon>Microbacteriaceae</taxon>
        <taxon>Microbacterium</taxon>
    </lineage>
</organism>
<dbReference type="InterPro" id="IPR016161">
    <property type="entry name" value="Ald_DH/histidinol_DH"/>
</dbReference>
<dbReference type="InterPro" id="IPR010061">
    <property type="entry name" value="MeMal-semiAld_DH"/>
</dbReference>
<name>A0A3S4LTB7_9MICO</name>
<dbReference type="OrthoDB" id="6882680at2"/>
<dbReference type="EMBL" id="RBZY01000113">
    <property type="protein sequence ID" value="RWR14204.1"/>
    <property type="molecule type" value="Genomic_DNA"/>
</dbReference>
<dbReference type="RefSeq" id="WP_128219077.1">
    <property type="nucleotide sequence ID" value="NZ_RBZY01000113.1"/>
</dbReference>
<dbReference type="Proteomes" id="UP000285970">
    <property type="component" value="Unassembled WGS sequence"/>
</dbReference>
<dbReference type="SUPFAM" id="SSF53720">
    <property type="entry name" value="ALDH-like"/>
    <property type="match status" value="1"/>
</dbReference>
<keyword evidence="1" id="KW-0560">Oxidoreductase</keyword>
<evidence type="ECO:0000313" key="3">
    <source>
        <dbReference type="EMBL" id="RWR14204.1"/>
    </source>
</evidence>
<sequence length="175" mass="18608">MTVIHHHVNGEARGAAERTGDVFDPATGAVQAQVAFATTAEVDEAIAAAKAAFPAWRATSLIKRADVFFRLRHLLVERTDELAAIITAEHGKVLSDARGEISRGIENVEFAAGLVHLLKGEHAEQVSRGVDVHSVKQPVGVVAAITPFNFPVMVPLWMTASAIACGNTVVLKPSE</sequence>
<evidence type="ECO:0000259" key="2">
    <source>
        <dbReference type="Pfam" id="PF00171"/>
    </source>
</evidence>
<comment type="caution">
    <text evidence="3">The sequence shown here is derived from an EMBL/GenBank/DDBJ whole genome shotgun (WGS) entry which is preliminary data.</text>
</comment>
<dbReference type="PANTHER" id="PTHR43866:SF4">
    <property type="entry name" value="MALONATE-SEMIALDEHYDE DEHYDROGENASE"/>
    <property type="match status" value="1"/>
</dbReference>
<accession>A0A3S4LTB7</accession>
<feature type="domain" description="Aldehyde dehydrogenase" evidence="2">
    <location>
        <begin position="17"/>
        <end position="175"/>
    </location>
</feature>
<protein>
    <submittedName>
        <fullName evidence="3">Aldehyde dehydrogenase family protein</fullName>
    </submittedName>
</protein>